<dbReference type="Proteomes" id="UP000288805">
    <property type="component" value="Unassembled WGS sequence"/>
</dbReference>
<proteinExistence type="predicted"/>
<accession>A0A438E9C8</accession>
<dbReference type="EMBL" id="QGNW01001357">
    <property type="protein sequence ID" value="RVW44375.1"/>
    <property type="molecule type" value="Genomic_DNA"/>
</dbReference>
<organism evidence="1 2">
    <name type="scientific">Vitis vinifera</name>
    <name type="common">Grape</name>
    <dbReference type="NCBI Taxonomy" id="29760"/>
    <lineage>
        <taxon>Eukaryota</taxon>
        <taxon>Viridiplantae</taxon>
        <taxon>Streptophyta</taxon>
        <taxon>Embryophyta</taxon>
        <taxon>Tracheophyta</taxon>
        <taxon>Spermatophyta</taxon>
        <taxon>Magnoliopsida</taxon>
        <taxon>eudicotyledons</taxon>
        <taxon>Gunneridae</taxon>
        <taxon>Pentapetalae</taxon>
        <taxon>rosids</taxon>
        <taxon>Vitales</taxon>
        <taxon>Vitaceae</taxon>
        <taxon>Viteae</taxon>
        <taxon>Vitis</taxon>
    </lineage>
</organism>
<reference evidence="1 2" key="1">
    <citation type="journal article" date="2018" name="PLoS Genet.">
        <title>Population sequencing reveals clonal diversity and ancestral inbreeding in the grapevine cultivar Chardonnay.</title>
        <authorList>
            <person name="Roach M.J."/>
            <person name="Johnson D.L."/>
            <person name="Bohlmann J."/>
            <person name="van Vuuren H.J."/>
            <person name="Jones S.J."/>
            <person name="Pretorius I.S."/>
            <person name="Schmidt S.A."/>
            <person name="Borneman A.R."/>
        </authorList>
    </citation>
    <scope>NUCLEOTIDE SEQUENCE [LARGE SCALE GENOMIC DNA]</scope>
    <source>
        <strain evidence="2">cv. Chardonnay</strain>
        <tissue evidence="1">Leaf</tissue>
    </source>
</reference>
<gene>
    <name evidence="1" type="ORF">CK203_070972</name>
</gene>
<evidence type="ECO:0000313" key="2">
    <source>
        <dbReference type="Proteomes" id="UP000288805"/>
    </source>
</evidence>
<evidence type="ECO:0000313" key="1">
    <source>
        <dbReference type="EMBL" id="RVW44375.1"/>
    </source>
</evidence>
<comment type="caution">
    <text evidence="1">The sequence shown here is derived from an EMBL/GenBank/DDBJ whole genome shotgun (WGS) entry which is preliminary data.</text>
</comment>
<sequence>MSLLNGESHKQNQYKWVWDILKINDAVREMEAPLKKKEIDAFKLENRISTRMTRYMDEIEPLFSQVVIVKSFSGIDVERHGQIMPTPKRIYDLAVDFAIREILQHIECLKIRKIGISGGYGETVILELWSELQECCIFDHVIDVHVSRYSTIEEIIFSIEQELFPSTSGEHKLDETLKCTNFFILLHEICTARTRVVQPMEKMMASS</sequence>
<dbReference type="AlphaFoldDB" id="A0A438E9C8"/>
<name>A0A438E9C8_VITVI</name>
<protein>
    <submittedName>
        <fullName evidence="1">Uncharacterized protein</fullName>
    </submittedName>
</protein>